<dbReference type="Proteomes" id="UP000078348">
    <property type="component" value="Unassembled WGS sequence"/>
</dbReference>
<protein>
    <submittedName>
        <fullName evidence="1">Uncharacterized protein</fullName>
    </submittedName>
</protein>
<sequence length="69" mass="7781">MLPNHLWTGKENLAWKCPSRRDDGKGTIEHHTLFCPAYHAERQVMLTTIAAAEGIKEKLLQQAQALQAL</sequence>
<proteinExistence type="predicted"/>
<evidence type="ECO:0000313" key="2">
    <source>
        <dbReference type="Proteomes" id="UP000078348"/>
    </source>
</evidence>
<name>A0A196SEB3_BLAHN</name>
<gene>
    <name evidence="1" type="ORF">AV274_3646</name>
</gene>
<comment type="caution">
    <text evidence="1">The sequence shown here is derived from an EMBL/GenBank/DDBJ whole genome shotgun (WGS) entry which is preliminary data.</text>
</comment>
<accession>A0A196SEB3</accession>
<reference evidence="1 2" key="1">
    <citation type="submission" date="2016-05" db="EMBL/GenBank/DDBJ databases">
        <title>Nuclear genome of Blastocystis sp. subtype 1 NandII.</title>
        <authorList>
            <person name="Gentekaki E."/>
            <person name="Curtis B."/>
            <person name="Stairs C."/>
            <person name="Eme L."/>
            <person name="Herman E."/>
            <person name="Klimes V."/>
            <person name="Arias M.C."/>
            <person name="Elias M."/>
            <person name="Hilliou F."/>
            <person name="Klute M."/>
            <person name="Malik S.-B."/>
            <person name="Pightling A."/>
            <person name="Rachubinski R."/>
            <person name="Salas D."/>
            <person name="Schlacht A."/>
            <person name="Suga H."/>
            <person name="Archibald J."/>
            <person name="Ball S.G."/>
            <person name="Clark G."/>
            <person name="Dacks J."/>
            <person name="Van Der Giezen M."/>
            <person name="Tsaousis A."/>
            <person name="Roger A."/>
        </authorList>
    </citation>
    <scope>NUCLEOTIDE SEQUENCE [LARGE SCALE GENOMIC DNA]</scope>
    <source>
        <strain evidence="2">ATCC 50177 / NandII</strain>
    </source>
</reference>
<organism evidence="1 2">
    <name type="scientific">Blastocystis sp. subtype 1 (strain ATCC 50177 / NandII)</name>
    <dbReference type="NCBI Taxonomy" id="478820"/>
    <lineage>
        <taxon>Eukaryota</taxon>
        <taxon>Sar</taxon>
        <taxon>Stramenopiles</taxon>
        <taxon>Bigyra</taxon>
        <taxon>Opalozoa</taxon>
        <taxon>Opalinata</taxon>
        <taxon>Blastocystidae</taxon>
        <taxon>Blastocystis</taxon>
    </lineage>
</organism>
<dbReference type="AlphaFoldDB" id="A0A196SEB3"/>
<dbReference type="EMBL" id="LXWW01000226">
    <property type="protein sequence ID" value="OAO14656.1"/>
    <property type="molecule type" value="Genomic_DNA"/>
</dbReference>
<evidence type="ECO:0000313" key="1">
    <source>
        <dbReference type="EMBL" id="OAO14656.1"/>
    </source>
</evidence>
<keyword evidence="2" id="KW-1185">Reference proteome</keyword>